<dbReference type="PANTHER" id="PTHR13774:SF32">
    <property type="entry name" value="ANTISENSE-ENHANCING SEQUENCE 1"/>
    <property type="match status" value="1"/>
</dbReference>
<evidence type="ECO:0008006" key="4">
    <source>
        <dbReference type="Google" id="ProtNLM"/>
    </source>
</evidence>
<dbReference type="Pfam" id="PF02567">
    <property type="entry name" value="PhzC-PhzF"/>
    <property type="match status" value="1"/>
</dbReference>
<keyword evidence="3" id="KW-1185">Reference proteome</keyword>
<dbReference type="Gene3D" id="3.10.310.10">
    <property type="entry name" value="Diaminopimelate Epimerase, Chain A, domain 1"/>
    <property type="match status" value="2"/>
</dbReference>
<feature type="active site" evidence="1">
    <location>
        <position position="51"/>
    </location>
</feature>
<evidence type="ECO:0000256" key="1">
    <source>
        <dbReference type="PIRSR" id="PIRSR016184-1"/>
    </source>
</evidence>
<dbReference type="InterPro" id="IPR003719">
    <property type="entry name" value="Phenazine_PhzF-like"/>
</dbReference>
<protein>
    <recommendedName>
        <fullName evidence="4">Phenazine biosynthesis-like protein</fullName>
    </recommendedName>
</protein>
<name>A0A6A6NU49_9PEZI</name>
<dbReference type="GO" id="GO:0005737">
    <property type="term" value="C:cytoplasm"/>
    <property type="evidence" value="ECO:0007669"/>
    <property type="project" value="TreeGrafter"/>
</dbReference>
<dbReference type="AlphaFoldDB" id="A0A6A6NU49"/>
<proteinExistence type="predicted"/>
<accession>A0A6A6NU49</accession>
<dbReference type="OrthoDB" id="412383at2759"/>
<organism evidence="2 3">
    <name type="scientific">Lineolata rhizophorae</name>
    <dbReference type="NCBI Taxonomy" id="578093"/>
    <lineage>
        <taxon>Eukaryota</taxon>
        <taxon>Fungi</taxon>
        <taxon>Dikarya</taxon>
        <taxon>Ascomycota</taxon>
        <taxon>Pezizomycotina</taxon>
        <taxon>Dothideomycetes</taxon>
        <taxon>Dothideomycetes incertae sedis</taxon>
        <taxon>Lineolatales</taxon>
        <taxon>Lineolataceae</taxon>
        <taxon>Lineolata</taxon>
    </lineage>
</organism>
<dbReference type="GO" id="GO:0016853">
    <property type="term" value="F:isomerase activity"/>
    <property type="evidence" value="ECO:0007669"/>
    <property type="project" value="TreeGrafter"/>
</dbReference>
<sequence length="312" mass="34322">MASQQLEFTTCDVFTDIRFEGNPLAIVRLPPNIFLSQGQKQAIAKEFNLSETVFLRLGTGQNPDEWTIDIFITDAEIPFAGHPTIGSAWYAFAHLADQHVRRATLNTKAGPIPVTLDPDRRRISASIPHDVIVHKTAVERSQLLDLRPALREVGQAAIPNRAPVVSIVRGMTFALVELGSLDALRAVKPAGQLLRVSLDAADTDLLTKGFVGWYFYVRLAGMEDGTKRLCARMFDDPLEDPATGSAASALAVYRTLRDGEPGKVSRYAITQGVEMGRRSEIGVEVALDEERRIRDVVLSGWAVPVMEGKVWC</sequence>
<dbReference type="NCBIfam" id="TIGR00654">
    <property type="entry name" value="PhzF_family"/>
    <property type="match status" value="1"/>
</dbReference>
<dbReference type="Proteomes" id="UP000799766">
    <property type="component" value="Unassembled WGS sequence"/>
</dbReference>
<dbReference type="PIRSF" id="PIRSF016184">
    <property type="entry name" value="PhzC_PhzF"/>
    <property type="match status" value="1"/>
</dbReference>
<dbReference type="EMBL" id="MU001689">
    <property type="protein sequence ID" value="KAF2454962.1"/>
    <property type="molecule type" value="Genomic_DNA"/>
</dbReference>
<evidence type="ECO:0000313" key="3">
    <source>
        <dbReference type="Proteomes" id="UP000799766"/>
    </source>
</evidence>
<gene>
    <name evidence="2" type="ORF">BDY21DRAFT_97591</name>
</gene>
<dbReference type="PANTHER" id="PTHR13774">
    <property type="entry name" value="PHENAZINE BIOSYNTHESIS PROTEIN"/>
    <property type="match status" value="1"/>
</dbReference>
<reference evidence="2" key="1">
    <citation type="journal article" date="2020" name="Stud. Mycol.">
        <title>101 Dothideomycetes genomes: a test case for predicting lifestyles and emergence of pathogens.</title>
        <authorList>
            <person name="Haridas S."/>
            <person name="Albert R."/>
            <person name="Binder M."/>
            <person name="Bloem J."/>
            <person name="Labutti K."/>
            <person name="Salamov A."/>
            <person name="Andreopoulos B."/>
            <person name="Baker S."/>
            <person name="Barry K."/>
            <person name="Bills G."/>
            <person name="Bluhm B."/>
            <person name="Cannon C."/>
            <person name="Castanera R."/>
            <person name="Culley D."/>
            <person name="Daum C."/>
            <person name="Ezra D."/>
            <person name="Gonzalez J."/>
            <person name="Henrissat B."/>
            <person name="Kuo A."/>
            <person name="Liang C."/>
            <person name="Lipzen A."/>
            <person name="Lutzoni F."/>
            <person name="Magnuson J."/>
            <person name="Mondo S."/>
            <person name="Nolan M."/>
            <person name="Ohm R."/>
            <person name="Pangilinan J."/>
            <person name="Park H.-J."/>
            <person name="Ramirez L."/>
            <person name="Alfaro M."/>
            <person name="Sun H."/>
            <person name="Tritt A."/>
            <person name="Yoshinaga Y."/>
            <person name="Zwiers L.-H."/>
            <person name="Turgeon B."/>
            <person name="Goodwin S."/>
            <person name="Spatafora J."/>
            <person name="Crous P."/>
            <person name="Grigoriev I."/>
        </authorList>
    </citation>
    <scope>NUCLEOTIDE SEQUENCE</scope>
    <source>
        <strain evidence="2">ATCC 16933</strain>
    </source>
</reference>
<evidence type="ECO:0000313" key="2">
    <source>
        <dbReference type="EMBL" id="KAF2454962.1"/>
    </source>
</evidence>
<dbReference type="SUPFAM" id="SSF54506">
    <property type="entry name" value="Diaminopimelate epimerase-like"/>
    <property type="match status" value="1"/>
</dbReference>